<dbReference type="AlphaFoldDB" id="F4XT77"/>
<organism evidence="1 2">
    <name type="scientific">Moorena producens 3L</name>
    <dbReference type="NCBI Taxonomy" id="489825"/>
    <lineage>
        <taxon>Bacteria</taxon>
        <taxon>Bacillati</taxon>
        <taxon>Cyanobacteriota</taxon>
        <taxon>Cyanophyceae</taxon>
        <taxon>Coleofasciculales</taxon>
        <taxon>Coleofasciculaceae</taxon>
        <taxon>Moorena</taxon>
    </lineage>
</organism>
<accession>F4XT77</accession>
<dbReference type="EMBL" id="GL890927">
    <property type="protein sequence ID" value="EGJ32252.1"/>
    <property type="molecule type" value="Genomic_DNA"/>
</dbReference>
<protein>
    <submittedName>
        <fullName evidence="1">Uncharacterized protein</fullName>
    </submittedName>
</protein>
<dbReference type="HOGENOM" id="CLU_3045467_0_0_3"/>
<sequence length="54" mass="6151">MGDGGHFFGSQSICSELKKLESLEIQENQVLGKTHHHVMLNLPGHEKKYRNSFI</sequence>
<reference evidence="2" key="1">
    <citation type="journal article" date="2011" name="Proc. Natl. Acad. Sci. U.S.A.">
        <title>Genomic insights into the physiology and ecology of the marine filamentous cyanobacterium Lyngbya majuscula.</title>
        <authorList>
            <person name="Jones A.C."/>
            <person name="Monroe E.A."/>
            <person name="Podell S."/>
            <person name="Hess W.R."/>
            <person name="Klages S."/>
            <person name="Esquenazi E."/>
            <person name="Niessen S."/>
            <person name="Hoover H."/>
            <person name="Rothmann M."/>
            <person name="Lasken R.S."/>
            <person name="Yates J.R.III."/>
            <person name="Reinhardt R."/>
            <person name="Kube M."/>
            <person name="Burkart M.D."/>
            <person name="Allen E.E."/>
            <person name="Dorrestein P.C."/>
            <person name="Gerwick W.H."/>
            <person name="Gerwick L."/>
        </authorList>
    </citation>
    <scope>NUCLEOTIDE SEQUENCE [LARGE SCALE GENOMIC DNA]</scope>
    <source>
        <strain evidence="2">3L</strain>
    </source>
</reference>
<evidence type="ECO:0000313" key="1">
    <source>
        <dbReference type="EMBL" id="EGJ32252.1"/>
    </source>
</evidence>
<dbReference type="Proteomes" id="UP000003959">
    <property type="component" value="Unassembled WGS sequence"/>
</dbReference>
<proteinExistence type="predicted"/>
<keyword evidence="2" id="KW-1185">Reference proteome</keyword>
<gene>
    <name evidence="1" type="ORF">LYNGBM3L_27830</name>
</gene>
<name>F4XT77_9CYAN</name>
<evidence type="ECO:0000313" key="2">
    <source>
        <dbReference type="Proteomes" id="UP000003959"/>
    </source>
</evidence>